<dbReference type="Ensembl" id="ENSCINT00000036488.1">
    <property type="protein sequence ID" value="ENSCINP00000030198.1"/>
    <property type="gene ID" value="ENSCING00000018053.1"/>
</dbReference>
<organism evidence="12 13">
    <name type="scientific">Ciona intestinalis</name>
    <name type="common">Transparent sea squirt</name>
    <name type="synonym">Ascidia intestinalis</name>
    <dbReference type="NCBI Taxonomy" id="7719"/>
    <lineage>
        <taxon>Eukaryota</taxon>
        <taxon>Metazoa</taxon>
        <taxon>Chordata</taxon>
        <taxon>Tunicata</taxon>
        <taxon>Ascidiacea</taxon>
        <taxon>Phlebobranchia</taxon>
        <taxon>Cionidae</taxon>
        <taxon>Ciona</taxon>
    </lineage>
</organism>
<feature type="domain" description="BTB" evidence="11">
    <location>
        <begin position="34"/>
        <end position="163"/>
    </location>
</feature>
<keyword evidence="4" id="KW-0863">Zinc-finger</keyword>
<evidence type="ECO:0000256" key="10">
    <source>
        <dbReference type="SAM" id="MobiDB-lite"/>
    </source>
</evidence>
<evidence type="ECO:0000256" key="3">
    <source>
        <dbReference type="ARBA" id="ARBA00022737"/>
    </source>
</evidence>
<evidence type="ECO:0000256" key="2">
    <source>
        <dbReference type="ARBA" id="ARBA00022723"/>
    </source>
</evidence>
<dbReference type="EMBL" id="EAAA01000786">
    <property type="status" value="NOT_ANNOTATED_CDS"/>
    <property type="molecule type" value="Genomic_DNA"/>
</dbReference>
<proteinExistence type="predicted"/>
<dbReference type="HOGENOM" id="CLU_825228_0_0_1"/>
<dbReference type="PANTHER" id="PTHR46105">
    <property type="entry name" value="AGAP004733-PA"/>
    <property type="match status" value="1"/>
</dbReference>
<dbReference type="GO" id="GO:0000981">
    <property type="term" value="F:DNA-binding transcription factor activity, RNA polymerase II-specific"/>
    <property type="evidence" value="ECO:0000318"/>
    <property type="project" value="GO_Central"/>
</dbReference>
<sequence length="337" mass="37797">MCDKKKYILKSKCHIGEVMEQLDTQRRHTENSTCDVALEVEGELLLAHKAILAACSGFFNEKLKESTSTLIGQRSLDEKLFHPMPPAKRRRKTVSESHYGRSISVKMIPSPPTSPILPPSPKSRSFAAKSLRKRQTISLPGFNPIIFGQLLDYMYTIELCITEENVVDLLLMSCLLQVHDVIKACMYVMLKEPTWKSKAKRSNIKPPARFSRRRSGEKTKGNPNPHLYRPIEDPESTAVSQSVKSGKRQYEESTCLESSGNKTTSSSEGSNTESENCDKVLARYSGVQSKESWEHCIVPRPCSPVDCSKLAPERHCKRSAARSDKTESDKAVPILPD</sequence>
<dbReference type="InterPro" id="IPR050457">
    <property type="entry name" value="ZnFinger_BTB_dom_contain"/>
</dbReference>
<evidence type="ECO:0000256" key="6">
    <source>
        <dbReference type="ARBA" id="ARBA00023015"/>
    </source>
</evidence>
<dbReference type="CDD" id="cd18186">
    <property type="entry name" value="BTB_POZ_ZBTB_KLHL-like"/>
    <property type="match status" value="1"/>
</dbReference>
<evidence type="ECO:0000256" key="9">
    <source>
        <dbReference type="ARBA" id="ARBA00023242"/>
    </source>
</evidence>
<dbReference type="InParanoid" id="H2XKL6"/>
<evidence type="ECO:0000256" key="1">
    <source>
        <dbReference type="ARBA" id="ARBA00004123"/>
    </source>
</evidence>
<dbReference type="GeneTree" id="ENSGT00660000097147"/>
<dbReference type="InterPro" id="IPR011333">
    <property type="entry name" value="SKP1/BTB/POZ_sf"/>
</dbReference>
<protein>
    <recommendedName>
        <fullName evidence="11">BTB domain-containing protein</fullName>
    </recommendedName>
</protein>
<dbReference type="GO" id="GO:0006357">
    <property type="term" value="P:regulation of transcription by RNA polymerase II"/>
    <property type="evidence" value="ECO:0000318"/>
    <property type="project" value="GO_Central"/>
</dbReference>
<dbReference type="InterPro" id="IPR000210">
    <property type="entry name" value="BTB/POZ_dom"/>
</dbReference>
<evidence type="ECO:0000256" key="4">
    <source>
        <dbReference type="ARBA" id="ARBA00022771"/>
    </source>
</evidence>
<keyword evidence="8" id="KW-0804">Transcription</keyword>
<evidence type="ECO:0000256" key="7">
    <source>
        <dbReference type="ARBA" id="ARBA00023125"/>
    </source>
</evidence>
<dbReference type="Proteomes" id="UP000008144">
    <property type="component" value="Chromosome 11"/>
</dbReference>
<feature type="compositionally biased region" description="Low complexity" evidence="10">
    <location>
        <begin position="257"/>
        <end position="274"/>
    </location>
</feature>
<dbReference type="GO" id="GO:0005634">
    <property type="term" value="C:nucleus"/>
    <property type="evidence" value="ECO:0007669"/>
    <property type="project" value="UniProtKB-SubCell"/>
</dbReference>
<keyword evidence="7" id="KW-0238">DNA-binding</keyword>
<dbReference type="PANTHER" id="PTHR46105:SF5">
    <property type="entry name" value="ZINC FINGER AND BTB DOMAIN-CONTAINING PROTEIN 44 ISOFORM X1"/>
    <property type="match status" value="1"/>
</dbReference>
<keyword evidence="3" id="KW-0677">Repeat</keyword>
<keyword evidence="5" id="KW-0862">Zinc</keyword>
<reference evidence="13" key="1">
    <citation type="journal article" date="2002" name="Science">
        <title>The draft genome of Ciona intestinalis: insights into chordate and vertebrate origins.</title>
        <authorList>
            <person name="Dehal P."/>
            <person name="Satou Y."/>
            <person name="Campbell R.K."/>
            <person name="Chapman J."/>
            <person name="Degnan B."/>
            <person name="De Tomaso A."/>
            <person name="Davidson B."/>
            <person name="Di Gregorio A."/>
            <person name="Gelpke M."/>
            <person name="Goodstein D.M."/>
            <person name="Harafuji N."/>
            <person name="Hastings K.E."/>
            <person name="Ho I."/>
            <person name="Hotta K."/>
            <person name="Huang W."/>
            <person name="Kawashima T."/>
            <person name="Lemaire P."/>
            <person name="Martinez D."/>
            <person name="Meinertzhagen I.A."/>
            <person name="Necula S."/>
            <person name="Nonaka M."/>
            <person name="Putnam N."/>
            <person name="Rash S."/>
            <person name="Saiga H."/>
            <person name="Satake M."/>
            <person name="Terry A."/>
            <person name="Yamada L."/>
            <person name="Wang H.G."/>
            <person name="Awazu S."/>
            <person name="Azumi K."/>
            <person name="Boore J."/>
            <person name="Branno M."/>
            <person name="Chin-Bow S."/>
            <person name="DeSantis R."/>
            <person name="Doyle S."/>
            <person name="Francino P."/>
            <person name="Keys D.N."/>
            <person name="Haga S."/>
            <person name="Hayashi H."/>
            <person name="Hino K."/>
            <person name="Imai K.S."/>
            <person name="Inaba K."/>
            <person name="Kano S."/>
            <person name="Kobayashi K."/>
            <person name="Kobayashi M."/>
            <person name="Lee B.I."/>
            <person name="Makabe K.W."/>
            <person name="Manohar C."/>
            <person name="Matassi G."/>
            <person name="Medina M."/>
            <person name="Mochizuki Y."/>
            <person name="Mount S."/>
            <person name="Morishita T."/>
            <person name="Miura S."/>
            <person name="Nakayama A."/>
            <person name="Nishizaka S."/>
            <person name="Nomoto H."/>
            <person name="Ohta F."/>
            <person name="Oishi K."/>
            <person name="Rigoutsos I."/>
            <person name="Sano M."/>
            <person name="Sasaki A."/>
            <person name="Sasakura Y."/>
            <person name="Shoguchi E."/>
            <person name="Shin-i T."/>
            <person name="Spagnuolo A."/>
            <person name="Stainier D."/>
            <person name="Suzuki M.M."/>
            <person name="Tassy O."/>
            <person name="Takatori N."/>
            <person name="Tokuoka M."/>
            <person name="Yagi K."/>
            <person name="Yoshizaki F."/>
            <person name="Wada S."/>
            <person name="Zhang C."/>
            <person name="Hyatt P.D."/>
            <person name="Larimer F."/>
            <person name="Detter C."/>
            <person name="Doggett N."/>
            <person name="Glavina T."/>
            <person name="Hawkins T."/>
            <person name="Richardson P."/>
            <person name="Lucas S."/>
            <person name="Kohara Y."/>
            <person name="Levine M."/>
            <person name="Satoh N."/>
            <person name="Rokhsar D.S."/>
        </authorList>
    </citation>
    <scope>NUCLEOTIDE SEQUENCE [LARGE SCALE GENOMIC DNA]</scope>
</reference>
<reference evidence="12" key="3">
    <citation type="submission" date="2025-08" db="UniProtKB">
        <authorList>
            <consortium name="Ensembl"/>
        </authorList>
    </citation>
    <scope>IDENTIFICATION</scope>
</reference>
<dbReference type="GO" id="GO:0008270">
    <property type="term" value="F:zinc ion binding"/>
    <property type="evidence" value="ECO:0007669"/>
    <property type="project" value="UniProtKB-KW"/>
</dbReference>
<keyword evidence="2" id="KW-0479">Metal-binding</keyword>
<evidence type="ECO:0000256" key="5">
    <source>
        <dbReference type="ARBA" id="ARBA00022833"/>
    </source>
</evidence>
<dbReference type="SMART" id="SM00225">
    <property type="entry name" value="BTB"/>
    <property type="match status" value="1"/>
</dbReference>
<dbReference type="SUPFAM" id="SSF54695">
    <property type="entry name" value="POZ domain"/>
    <property type="match status" value="1"/>
</dbReference>
<comment type="subcellular location">
    <subcellularLocation>
        <location evidence="1">Nucleus</location>
    </subcellularLocation>
</comment>
<reference evidence="12" key="4">
    <citation type="submission" date="2025-09" db="UniProtKB">
        <authorList>
            <consortium name="Ensembl"/>
        </authorList>
    </citation>
    <scope>IDENTIFICATION</scope>
</reference>
<feature type="compositionally biased region" description="Basic and acidic residues" evidence="10">
    <location>
        <begin position="321"/>
        <end position="330"/>
    </location>
</feature>
<evidence type="ECO:0000259" key="11">
    <source>
        <dbReference type="PROSITE" id="PS50097"/>
    </source>
</evidence>
<dbReference type="Gene3D" id="3.30.710.10">
    <property type="entry name" value="Potassium Channel Kv1.1, Chain A"/>
    <property type="match status" value="1"/>
</dbReference>
<dbReference type="Pfam" id="PF00651">
    <property type="entry name" value="BTB"/>
    <property type="match status" value="2"/>
</dbReference>
<keyword evidence="13" id="KW-1185">Reference proteome</keyword>
<dbReference type="AlphaFoldDB" id="H2XKL6"/>
<evidence type="ECO:0000256" key="8">
    <source>
        <dbReference type="ARBA" id="ARBA00023163"/>
    </source>
</evidence>
<evidence type="ECO:0000313" key="12">
    <source>
        <dbReference type="Ensembl" id="ENSCINP00000030198.1"/>
    </source>
</evidence>
<accession>H2XKL6</accession>
<keyword evidence="6" id="KW-0805">Transcription regulation</keyword>
<feature type="region of interest" description="Disordered" evidence="10">
    <location>
        <begin position="314"/>
        <end position="337"/>
    </location>
</feature>
<reference evidence="12" key="2">
    <citation type="journal article" date="2008" name="Genome Biol.">
        <title>Improved genome assembly and evidence-based global gene model set for the chordate Ciona intestinalis: new insight into intron and operon populations.</title>
        <authorList>
            <person name="Satou Y."/>
            <person name="Mineta K."/>
            <person name="Ogasawara M."/>
            <person name="Sasakura Y."/>
            <person name="Shoguchi E."/>
            <person name="Ueno K."/>
            <person name="Yamada L."/>
            <person name="Matsumoto J."/>
            <person name="Wasserscheid J."/>
            <person name="Dewar K."/>
            <person name="Wiley G.B."/>
            <person name="Macmil S.L."/>
            <person name="Roe B.A."/>
            <person name="Zeller R.W."/>
            <person name="Hastings K.E."/>
            <person name="Lemaire P."/>
            <person name="Lindquist E."/>
            <person name="Endo T."/>
            <person name="Hotta K."/>
            <person name="Inaba K."/>
        </authorList>
    </citation>
    <scope>NUCLEOTIDE SEQUENCE [LARGE SCALE GENOMIC DNA]</scope>
    <source>
        <strain evidence="12">wild type</strain>
    </source>
</reference>
<dbReference type="PROSITE" id="PS50097">
    <property type="entry name" value="BTB"/>
    <property type="match status" value="1"/>
</dbReference>
<keyword evidence="9" id="KW-0539">Nucleus</keyword>
<evidence type="ECO:0000313" key="13">
    <source>
        <dbReference type="Proteomes" id="UP000008144"/>
    </source>
</evidence>
<dbReference type="GO" id="GO:0000978">
    <property type="term" value="F:RNA polymerase II cis-regulatory region sequence-specific DNA binding"/>
    <property type="evidence" value="ECO:0000318"/>
    <property type="project" value="GO_Central"/>
</dbReference>
<name>H2XKL6_CIOIN</name>
<feature type="region of interest" description="Disordered" evidence="10">
    <location>
        <begin position="198"/>
        <end position="275"/>
    </location>
</feature>